<dbReference type="InterPro" id="IPR038765">
    <property type="entry name" value="Papain-like_cys_pep_sf"/>
</dbReference>
<evidence type="ECO:0000313" key="10">
    <source>
        <dbReference type="EMBL" id="PNW86333.1"/>
    </source>
</evidence>
<keyword evidence="6" id="KW-0378">Hydrolase</keyword>
<feature type="domain" description="USP" evidence="9">
    <location>
        <begin position="45"/>
        <end position="1019"/>
    </location>
</feature>
<keyword evidence="4" id="KW-0645">Protease</keyword>
<feature type="compositionally biased region" description="Gly residues" evidence="8">
    <location>
        <begin position="859"/>
        <end position="869"/>
    </location>
</feature>
<dbReference type="GO" id="GO:0016579">
    <property type="term" value="P:protein deubiquitination"/>
    <property type="evidence" value="ECO:0007669"/>
    <property type="project" value="InterPro"/>
</dbReference>
<dbReference type="KEGG" id="cre:CHLRE_02g082400v5"/>
<dbReference type="PROSITE" id="PS50235">
    <property type="entry name" value="USP_3"/>
    <property type="match status" value="1"/>
</dbReference>
<feature type="region of interest" description="Disordered" evidence="8">
    <location>
        <begin position="583"/>
        <end position="612"/>
    </location>
</feature>
<feature type="region of interest" description="Disordered" evidence="8">
    <location>
        <begin position="538"/>
        <end position="558"/>
    </location>
</feature>
<evidence type="ECO:0000256" key="8">
    <source>
        <dbReference type="SAM" id="MobiDB-lite"/>
    </source>
</evidence>
<dbReference type="OrthoDB" id="2248014at2759"/>
<dbReference type="InterPro" id="IPR001394">
    <property type="entry name" value="Peptidase_C19_UCH"/>
</dbReference>
<comment type="catalytic activity">
    <reaction evidence="1">
        <text>Thiol-dependent hydrolysis of ester, thioester, amide, peptide and isopeptide bonds formed by the C-terminal Gly of ubiquitin (a 76-residue protein attached to proteins as an intracellular targeting signal).</text>
        <dbReference type="EC" id="3.4.19.12"/>
    </reaction>
</comment>
<evidence type="ECO:0000256" key="5">
    <source>
        <dbReference type="ARBA" id="ARBA00022786"/>
    </source>
</evidence>
<protein>
    <recommendedName>
        <fullName evidence="3">ubiquitinyl hydrolase 1</fullName>
        <ecNumber evidence="3">3.4.19.12</ecNumber>
    </recommendedName>
</protein>
<feature type="region of interest" description="Disordered" evidence="8">
    <location>
        <begin position="1"/>
        <end position="35"/>
    </location>
</feature>
<dbReference type="InterPro" id="IPR018200">
    <property type="entry name" value="USP_CS"/>
</dbReference>
<dbReference type="EC" id="3.4.19.12" evidence="3"/>
<sequence length="1022" mass="100351">MPPASDATGGVMFTPALPQPQSAADSCQPAQPTTEMPSVLTQLPPGLINLGNSCYMNSALQALASSQRLCQYLAERAAAVRVHQSCGAAARPAAAAAPLPCVAPPPAAPLPAPWQNQQGVGRSSAVAAAASSVQAAVAMVTPVLAPLLQSAVKGVARAWLWLRGWEPTTPASAAQPPPHLAAAVAAAATAAAAACGVRPPSASPSGAALGPSPRNSELRRLSACEVLLQLDATLAALQPSYSPVSDASAEASTSGNSSGGLGPAAAAARVAAAATAATAGVPVDPSPLLRVLRVHLPGGVLELGEQNDAAEALEILLDAAADEAAAWHMTAERWRHAHAGLAAAAAATPGLGPAPAEATSAAATATSNAAAERGFGATGAGGSCGAPALTSAAAAAAPTAAEYDGVSANSTGGPCSAGISGAGGCGSPGCDSCGDASSGGDKLMTVKRHRLPTVPLRLPLLLLQQQRQQQQVQVQVQARGGLWPLESPLRGLMARTMACAACGAMSTTQVEPFWSLQLPLPHPTRHSNINGIGVDSGRYSTGGGPGGPGGGGGGSATVRRIPTAFTQHHQLQIGSLWGTPPPSTAAVMRSGSSVCNGGGDGRSSCSSDVGGQRGSGSYAGGGGGSGLLTLQHCLRGVAKAEKLDGVTCARCSLAAALRRLAPLLQPLPPPAAPAAASALDSVPFTATAIVTAAAASATAARERLQQYAARLAALLAAPHVPDLELDRELSALAATATATAAAAAAAATATAAAASAAAGASVEGTDGAAGGDTQASAPAPPAGVELLPVRRPAWRRTCVSRPPQVLALQLLRSVWDERTGRSAKDTRHVAFPLVLPYAELVEELGGCCSGGGGGGGAGGAPGGGGGGSGASVKSGHAAEPGGAQHTTDREEEAEAGEQQQDGGTWNGCTCTTAAAQPPYELAAVVVHLGGAASGHYLVYRRVPLAAVAEGAQAAAATAVCAAGAWGVAGRGGSGPGAVRAGSGLVGGHVWLRVSDSSVCRAEVGEVLRQPAALLLYEQRLRQ</sequence>
<keyword evidence="11" id="KW-1185">Reference proteome</keyword>
<evidence type="ECO:0000313" key="11">
    <source>
        <dbReference type="Proteomes" id="UP000006906"/>
    </source>
</evidence>
<dbReference type="GO" id="GO:0005829">
    <property type="term" value="C:cytosol"/>
    <property type="evidence" value="ECO:0000318"/>
    <property type="project" value="GO_Central"/>
</dbReference>
<dbReference type="InterPro" id="IPR050164">
    <property type="entry name" value="Peptidase_C19"/>
</dbReference>
<dbReference type="InParanoid" id="A0A2K3E0M9"/>
<evidence type="ECO:0000256" key="4">
    <source>
        <dbReference type="ARBA" id="ARBA00022670"/>
    </source>
</evidence>
<dbReference type="Gene3D" id="3.90.70.10">
    <property type="entry name" value="Cysteine proteinases"/>
    <property type="match status" value="2"/>
</dbReference>
<dbReference type="InterPro" id="IPR028889">
    <property type="entry name" value="USP"/>
</dbReference>
<dbReference type="GO" id="GO:0006508">
    <property type="term" value="P:proteolysis"/>
    <property type="evidence" value="ECO:0007669"/>
    <property type="project" value="UniProtKB-KW"/>
</dbReference>
<gene>
    <name evidence="10" type="ORF">CHLRE_02g082400v5</name>
</gene>
<dbReference type="PANTHER" id="PTHR24006:SF888">
    <property type="entry name" value="UBIQUITIN CARBOXYL-TERMINAL HYDROLASE 30"/>
    <property type="match status" value="1"/>
</dbReference>
<evidence type="ECO:0000256" key="2">
    <source>
        <dbReference type="ARBA" id="ARBA00009085"/>
    </source>
</evidence>
<dbReference type="Proteomes" id="UP000006906">
    <property type="component" value="Chromosome 2"/>
</dbReference>
<evidence type="ECO:0000256" key="3">
    <source>
        <dbReference type="ARBA" id="ARBA00012759"/>
    </source>
</evidence>
<dbReference type="EMBL" id="CM008963">
    <property type="protein sequence ID" value="PNW86333.1"/>
    <property type="molecule type" value="Genomic_DNA"/>
</dbReference>
<feature type="compositionally biased region" description="Gly residues" evidence="8">
    <location>
        <begin position="540"/>
        <end position="555"/>
    </location>
</feature>
<dbReference type="STRING" id="3055.A0A2K3E0M9"/>
<dbReference type="PANTHER" id="PTHR24006">
    <property type="entry name" value="UBIQUITIN CARBOXYL-TERMINAL HYDROLASE"/>
    <property type="match status" value="1"/>
</dbReference>
<dbReference type="AlphaFoldDB" id="A0A2K3E0M9"/>
<reference evidence="10 11" key="1">
    <citation type="journal article" date="2007" name="Science">
        <title>The Chlamydomonas genome reveals the evolution of key animal and plant functions.</title>
        <authorList>
            <person name="Merchant S.S."/>
            <person name="Prochnik S.E."/>
            <person name="Vallon O."/>
            <person name="Harris E.H."/>
            <person name="Karpowicz S.J."/>
            <person name="Witman G.B."/>
            <person name="Terry A."/>
            <person name="Salamov A."/>
            <person name="Fritz-Laylin L.K."/>
            <person name="Marechal-Drouard L."/>
            <person name="Marshall W.F."/>
            <person name="Qu L.H."/>
            <person name="Nelson D.R."/>
            <person name="Sanderfoot A.A."/>
            <person name="Spalding M.H."/>
            <person name="Kapitonov V.V."/>
            <person name="Ren Q."/>
            <person name="Ferris P."/>
            <person name="Lindquist E."/>
            <person name="Shapiro H."/>
            <person name="Lucas S.M."/>
            <person name="Grimwood J."/>
            <person name="Schmutz J."/>
            <person name="Cardol P."/>
            <person name="Cerutti H."/>
            <person name="Chanfreau G."/>
            <person name="Chen C.L."/>
            <person name="Cognat V."/>
            <person name="Croft M.T."/>
            <person name="Dent R."/>
            <person name="Dutcher S."/>
            <person name="Fernandez E."/>
            <person name="Fukuzawa H."/>
            <person name="Gonzalez-Ballester D."/>
            <person name="Gonzalez-Halphen D."/>
            <person name="Hallmann A."/>
            <person name="Hanikenne M."/>
            <person name="Hippler M."/>
            <person name="Inwood W."/>
            <person name="Jabbari K."/>
            <person name="Kalanon M."/>
            <person name="Kuras R."/>
            <person name="Lefebvre P.A."/>
            <person name="Lemaire S.D."/>
            <person name="Lobanov A.V."/>
            <person name="Lohr M."/>
            <person name="Manuell A."/>
            <person name="Meier I."/>
            <person name="Mets L."/>
            <person name="Mittag M."/>
            <person name="Mittelmeier T."/>
            <person name="Moroney J.V."/>
            <person name="Moseley J."/>
            <person name="Napoli C."/>
            <person name="Nedelcu A.M."/>
            <person name="Niyogi K."/>
            <person name="Novoselov S.V."/>
            <person name="Paulsen I.T."/>
            <person name="Pazour G."/>
            <person name="Purton S."/>
            <person name="Ral J.P."/>
            <person name="Riano-Pachon D.M."/>
            <person name="Riekhof W."/>
            <person name="Rymarquis L."/>
            <person name="Schroda M."/>
            <person name="Stern D."/>
            <person name="Umen J."/>
            <person name="Willows R."/>
            <person name="Wilson N."/>
            <person name="Zimmer S.L."/>
            <person name="Allmer J."/>
            <person name="Balk J."/>
            <person name="Bisova K."/>
            <person name="Chen C.J."/>
            <person name="Elias M."/>
            <person name="Gendler K."/>
            <person name="Hauser C."/>
            <person name="Lamb M.R."/>
            <person name="Ledford H."/>
            <person name="Long J.C."/>
            <person name="Minagawa J."/>
            <person name="Page M.D."/>
            <person name="Pan J."/>
            <person name="Pootakham W."/>
            <person name="Roje S."/>
            <person name="Rose A."/>
            <person name="Stahlberg E."/>
            <person name="Terauchi A.M."/>
            <person name="Yang P."/>
            <person name="Ball S."/>
            <person name="Bowler C."/>
            <person name="Dieckmann C.L."/>
            <person name="Gladyshev V.N."/>
            <person name="Green P."/>
            <person name="Jorgensen R."/>
            <person name="Mayfield S."/>
            <person name="Mueller-Roeber B."/>
            <person name="Rajamani S."/>
            <person name="Sayre R.T."/>
            <person name="Brokstein P."/>
            <person name="Dubchak I."/>
            <person name="Goodstein D."/>
            <person name="Hornick L."/>
            <person name="Huang Y.W."/>
            <person name="Jhaveri J."/>
            <person name="Luo Y."/>
            <person name="Martinez D."/>
            <person name="Ngau W.C."/>
            <person name="Otillar B."/>
            <person name="Poliakov A."/>
            <person name="Porter A."/>
            <person name="Szajkowski L."/>
            <person name="Werner G."/>
            <person name="Zhou K."/>
            <person name="Grigoriev I.V."/>
            <person name="Rokhsar D.S."/>
            <person name="Grossman A.R."/>
        </authorList>
    </citation>
    <scope>NUCLEOTIDE SEQUENCE [LARGE SCALE GENOMIC DNA]</scope>
    <source>
        <strain evidence="11">CC-503</strain>
    </source>
</reference>
<evidence type="ECO:0000256" key="7">
    <source>
        <dbReference type="ARBA" id="ARBA00022807"/>
    </source>
</evidence>
<accession>A0A2K3E0M9</accession>
<evidence type="ECO:0000256" key="6">
    <source>
        <dbReference type="ARBA" id="ARBA00022801"/>
    </source>
</evidence>
<dbReference type="GO" id="GO:0004843">
    <property type="term" value="F:cysteine-type deubiquitinase activity"/>
    <property type="evidence" value="ECO:0000318"/>
    <property type="project" value="GO_Central"/>
</dbReference>
<dbReference type="GO" id="GO:0005634">
    <property type="term" value="C:nucleus"/>
    <property type="evidence" value="ECO:0000318"/>
    <property type="project" value="GO_Central"/>
</dbReference>
<dbReference type="Pfam" id="PF00443">
    <property type="entry name" value="UCH"/>
    <property type="match status" value="1"/>
</dbReference>
<dbReference type="Gramene" id="PNW86333">
    <property type="protein sequence ID" value="PNW86333"/>
    <property type="gene ID" value="CHLRE_02g082400v5"/>
</dbReference>
<keyword evidence="5" id="KW-0833">Ubl conjugation pathway</keyword>
<organism evidence="10 11">
    <name type="scientific">Chlamydomonas reinhardtii</name>
    <name type="common">Chlamydomonas smithii</name>
    <dbReference type="NCBI Taxonomy" id="3055"/>
    <lineage>
        <taxon>Eukaryota</taxon>
        <taxon>Viridiplantae</taxon>
        <taxon>Chlorophyta</taxon>
        <taxon>core chlorophytes</taxon>
        <taxon>Chlorophyceae</taxon>
        <taxon>CS clade</taxon>
        <taxon>Chlamydomonadales</taxon>
        <taxon>Chlamydomonadaceae</taxon>
        <taxon>Chlamydomonas</taxon>
    </lineage>
</organism>
<dbReference type="GO" id="GO:0031647">
    <property type="term" value="P:regulation of protein stability"/>
    <property type="evidence" value="ECO:0000318"/>
    <property type="project" value="GO_Central"/>
</dbReference>
<dbReference type="GeneID" id="66052264"/>
<name>A0A2K3E0M9_CHLRE</name>
<dbReference type="RefSeq" id="XP_042926894.1">
    <property type="nucleotide sequence ID" value="XM_043059260.1"/>
</dbReference>
<dbReference type="PROSITE" id="PS00973">
    <property type="entry name" value="USP_2"/>
    <property type="match status" value="1"/>
</dbReference>
<feature type="compositionally biased region" description="Polar residues" evidence="8">
    <location>
        <begin position="19"/>
        <end position="35"/>
    </location>
</feature>
<evidence type="ECO:0000256" key="1">
    <source>
        <dbReference type="ARBA" id="ARBA00000707"/>
    </source>
</evidence>
<dbReference type="PROSITE" id="PS00972">
    <property type="entry name" value="USP_1"/>
    <property type="match status" value="1"/>
</dbReference>
<feature type="region of interest" description="Disordered" evidence="8">
    <location>
        <begin position="762"/>
        <end position="784"/>
    </location>
</feature>
<dbReference type="SUPFAM" id="SSF54001">
    <property type="entry name" value="Cysteine proteinases"/>
    <property type="match status" value="1"/>
</dbReference>
<feature type="region of interest" description="Disordered" evidence="8">
    <location>
        <begin position="859"/>
        <end position="904"/>
    </location>
</feature>
<comment type="similarity">
    <text evidence="2">Belongs to the peptidase C19 family.</text>
</comment>
<keyword evidence="7" id="KW-0788">Thiol protease</keyword>
<evidence type="ECO:0000259" key="9">
    <source>
        <dbReference type="PROSITE" id="PS50235"/>
    </source>
</evidence>
<proteinExistence type="inferred from homology"/>